<dbReference type="PROSITE" id="PS51409">
    <property type="entry name" value="ARGINASE_2"/>
    <property type="match status" value="1"/>
</dbReference>
<evidence type="ECO:0000256" key="4">
    <source>
        <dbReference type="PROSITE-ProRule" id="PRU00742"/>
    </source>
</evidence>
<name>A0ABM8FSP3_9MICO</name>
<dbReference type="PANTHER" id="PTHR43782">
    <property type="entry name" value="ARGINASE"/>
    <property type="match status" value="1"/>
</dbReference>
<evidence type="ECO:0000256" key="2">
    <source>
        <dbReference type="ARBA" id="ARBA00022801"/>
    </source>
</evidence>
<sequence length="262" mass="27168">MTRFLIVPQWQGSPAARAMLLVDGAMSISGDLPSRDTTVLDVPMEAGDSLGTGVRRLSSLLRVRDLIAETMTDAEEQTVIVGGDCSVSVFALSTLDTADLAVLWCDAHPDVNVPSSSPSGAFSGMSLSAILGEGEPQLALNPGIPAERIVLLGARSIDEGEQSRLESVSSLTADDAQNPDAVAAAIRATGASRVWVHIDVDVIDPPEFEGVSDAEPFGIGAAALAAAIKAVRATTPSLVRPSPASRRAALPMPCRTWAPSCV</sequence>
<evidence type="ECO:0000313" key="5">
    <source>
        <dbReference type="EMBL" id="BDZ38687.1"/>
    </source>
</evidence>
<keyword evidence="1" id="KW-0479">Metal-binding</keyword>
<comment type="similarity">
    <text evidence="4">Belongs to the arginase family.</text>
</comment>
<gene>
    <name evidence="5" type="primary">rocF</name>
    <name evidence="5" type="ORF">GCM10025863_13010</name>
</gene>
<protein>
    <submittedName>
        <fullName evidence="5">Arginase</fullName>
    </submittedName>
</protein>
<keyword evidence="3" id="KW-0464">Manganese</keyword>
<dbReference type="PANTHER" id="PTHR43782:SF3">
    <property type="entry name" value="ARGINASE"/>
    <property type="match status" value="1"/>
</dbReference>
<reference evidence="6" key="1">
    <citation type="journal article" date="2019" name="Int. J. Syst. Evol. Microbiol.">
        <title>The Global Catalogue of Microorganisms (GCM) 10K type strain sequencing project: providing services to taxonomists for standard genome sequencing and annotation.</title>
        <authorList>
            <consortium name="The Broad Institute Genomics Platform"/>
            <consortium name="The Broad Institute Genome Sequencing Center for Infectious Disease"/>
            <person name="Wu L."/>
            <person name="Ma J."/>
        </authorList>
    </citation>
    <scope>NUCLEOTIDE SEQUENCE [LARGE SCALE GENOMIC DNA]</scope>
    <source>
        <strain evidence="6">NBRC 106310</strain>
    </source>
</reference>
<keyword evidence="2" id="KW-0378">Hydrolase</keyword>
<dbReference type="RefSeq" id="WP_286302547.1">
    <property type="nucleotide sequence ID" value="NZ_AP027728.1"/>
</dbReference>
<dbReference type="InterPro" id="IPR023696">
    <property type="entry name" value="Ureohydrolase_dom_sf"/>
</dbReference>
<proteinExistence type="inferred from homology"/>
<organism evidence="5 6">
    <name type="scientific">Microbacterium suwonense</name>
    <dbReference type="NCBI Taxonomy" id="683047"/>
    <lineage>
        <taxon>Bacteria</taxon>
        <taxon>Bacillati</taxon>
        <taxon>Actinomycetota</taxon>
        <taxon>Actinomycetes</taxon>
        <taxon>Micrococcales</taxon>
        <taxon>Microbacteriaceae</taxon>
        <taxon>Microbacterium</taxon>
    </lineage>
</organism>
<accession>A0ABM8FSP3</accession>
<dbReference type="Pfam" id="PF00491">
    <property type="entry name" value="Arginase"/>
    <property type="match status" value="1"/>
</dbReference>
<dbReference type="SUPFAM" id="SSF52768">
    <property type="entry name" value="Arginase/deacetylase"/>
    <property type="match status" value="1"/>
</dbReference>
<dbReference type="CDD" id="cd09999">
    <property type="entry name" value="Arginase-like_1"/>
    <property type="match status" value="1"/>
</dbReference>
<dbReference type="EMBL" id="AP027728">
    <property type="protein sequence ID" value="BDZ38687.1"/>
    <property type="molecule type" value="Genomic_DNA"/>
</dbReference>
<evidence type="ECO:0000256" key="1">
    <source>
        <dbReference type="ARBA" id="ARBA00022723"/>
    </source>
</evidence>
<dbReference type="Gene3D" id="3.40.800.10">
    <property type="entry name" value="Ureohydrolase domain"/>
    <property type="match status" value="1"/>
</dbReference>
<dbReference type="InterPro" id="IPR006035">
    <property type="entry name" value="Ureohydrolase"/>
</dbReference>
<evidence type="ECO:0000256" key="3">
    <source>
        <dbReference type="ARBA" id="ARBA00023211"/>
    </source>
</evidence>
<dbReference type="Proteomes" id="UP001321543">
    <property type="component" value="Chromosome"/>
</dbReference>
<keyword evidence="6" id="KW-1185">Reference proteome</keyword>
<evidence type="ECO:0000313" key="6">
    <source>
        <dbReference type="Proteomes" id="UP001321543"/>
    </source>
</evidence>